<dbReference type="AlphaFoldDB" id="A0A183HFC1"/>
<dbReference type="Proteomes" id="UP000267606">
    <property type="component" value="Unassembled WGS sequence"/>
</dbReference>
<reference evidence="2 3" key="2">
    <citation type="submission" date="2018-11" db="EMBL/GenBank/DDBJ databases">
        <authorList>
            <consortium name="Pathogen Informatics"/>
        </authorList>
    </citation>
    <scope>NUCLEOTIDE SEQUENCE [LARGE SCALE GENOMIC DNA]</scope>
</reference>
<dbReference type="EMBL" id="UZAJ01005739">
    <property type="protein sequence ID" value="VDO45704.1"/>
    <property type="molecule type" value="Genomic_DNA"/>
</dbReference>
<dbReference type="WBParaSite" id="OFLC_0000618201-mRNA-1">
    <property type="protein sequence ID" value="OFLC_0000618201-mRNA-1"/>
    <property type="gene ID" value="OFLC_0000618201"/>
</dbReference>
<keyword evidence="1" id="KW-0472">Membrane</keyword>
<gene>
    <name evidence="2" type="ORF">OFLC_LOCUS6183</name>
</gene>
<feature type="transmembrane region" description="Helical" evidence="1">
    <location>
        <begin position="34"/>
        <end position="57"/>
    </location>
</feature>
<organism evidence="4">
    <name type="scientific">Onchocerca flexuosa</name>
    <dbReference type="NCBI Taxonomy" id="387005"/>
    <lineage>
        <taxon>Eukaryota</taxon>
        <taxon>Metazoa</taxon>
        <taxon>Ecdysozoa</taxon>
        <taxon>Nematoda</taxon>
        <taxon>Chromadorea</taxon>
        <taxon>Rhabditida</taxon>
        <taxon>Spirurina</taxon>
        <taxon>Spiruromorpha</taxon>
        <taxon>Filarioidea</taxon>
        <taxon>Onchocercidae</taxon>
        <taxon>Onchocerca</taxon>
    </lineage>
</organism>
<sequence>MDRVEEESEKIETEIPHFSCPLPCEYRYDMWRNVFIASTFLNVLLILAVIPFIISLIKSDVPEPLVIRR</sequence>
<accession>A0A183HFC1</accession>
<keyword evidence="3" id="KW-1185">Reference proteome</keyword>
<evidence type="ECO:0000313" key="3">
    <source>
        <dbReference type="Proteomes" id="UP000267606"/>
    </source>
</evidence>
<evidence type="ECO:0000313" key="2">
    <source>
        <dbReference type="EMBL" id="VDO45704.1"/>
    </source>
</evidence>
<name>A0A183HFC1_9BILA</name>
<protein>
    <submittedName>
        <fullName evidence="2 4">Uncharacterized protein</fullName>
    </submittedName>
</protein>
<keyword evidence="1" id="KW-0812">Transmembrane</keyword>
<evidence type="ECO:0000256" key="1">
    <source>
        <dbReference type="SAM" id="Phobius"/>
    </source>
</evidence>
<proteinExistence type="predicted"/>
<keyword evidence="1" id="KW-1133">Transmembrane helix</keyword>
<evidence type="ECO:0000313" key="4">
    <source>
        <dbReference type="WBParaSite" id="OFLC_0000618201-mRNA-1"/>
    </source>
</evidence>
<reference evidence="4" key="1">
    <citation type="submission" date="2016-06" db="UniProtKB">
        <authorList>
            <consortium name="WormBaseParasite"/>
        </authorList>
    </citation>
    <scope>IDENTIFICATION</scope>
</reference>